<dbReference type="NCBIfam" id="TIGR01668">
    <property type="entry name" value="YqeG_hyp_ppase"/>
    <property type="match status" value="1"/>
</dbReference>
<dbReference type="GO" id="GO:0008962">
    <property type="term" value="F:phosphatidylglycerophosphatase activity"/>
    <property type="evidence" value="ECO:0007669"/>
    <property type="project" value="InterPro"/>
</dbReference>
<evidence type="ECO:0000313" key="4">
    <source>
        <dbReference type="EMBL" id="OZS77115.1"/>
    </source>
</evidence>
<dbReference type="RefSeq" id="WP_094944273.1">
    <property type="nucleotide sequence ID" value="NZ_NOKQ01000289.1"/>
</dbReference>
<dbReference type="PANTHER" id="PTHR46470">
    <property type="entry name" value="N-ACYLNEURAMINATE-9-PHOSPHATASE"/>
    <property type="match status" value="1"/>
</dbReference>
<dbReference type="EMBL" id="NOKQ01000289">
    <property type="protein sequence ID" value="OZS77115.1"/>
    <property type="molecule type" value="Genomic_DNA"/>
</dbReference>
<name>A0A264W0P3_9BACL</name>
<dbReference type="OrthoDB" id="9787572at2"/>
<dbReference type="Proteomes" id="UP000217065">
    <property type="component" value="Unassembled WGS sequence"/>
</dbReference>
<dbReference type="FunFam" id="3.40.50.1000:FF:000067">
    <property type="entry name" value="HAD phosphatase, family IIIA"/>
    <property type="match status" value="1"/>
</dbReference>
<dbReference type="GO" id="GO:0046872">
    <property type="term" value="F:metal ion binding"/>
    <property type="evidence" value="ECO:0007669"/>
    <property type="project" value="UniProtKB-KW"/>
</dbReference>
<evidence type="ECO:0008006" key="6">
    <source>
        <dbReference type="Google" id="ProtNLM"/>
    </source>
</evidence>
<keyword evidence="2" id="KW-0378">Hydrolase</keyword>
<proteinExistence type="predicted"/>
<keyword evidence="1" id="KW-0479">Metal-binding</keyword>
<reference evidence="4 5" key="1">
    <citation type="submission" date="2017-07" db="EMBL/GenBank/DDBJ databases">
        <title>Tetzosporium hominis gen.nov. sp.nov.</title>
        <authorList>
            <person name="Tetz G."/>
            <person name="Tetz V."/>
        </authorList>
    </citation>
    <scope>NUCLEOTIDE SEQUENCE [LARGE SCALE GENOMIC DNA]</scope>
    <source>
        <strain evidence="4 5">VT-49</strain>
    </source>
</reference>
<dbReference type="Pfam" id="PF13242">
    <property type="entry name" value="Hydrolase_like"/>
    <property type="match status" value="1"/>
</dbReference>
<accession>A0A264W0P3</accession>
<dbReference type="NCBIfam" id="TIGR01662">
    <property type="entry name" value="HAD-SF-IIIA"/>
    <property type="match status" value="1"/>
</dbReference>
<dbReference type="SUPFAM" id="SSF56784">
    <property type="entry name" value="HAD-like"/>
    <property type="match status" value="1"/>
</dbReference>
<dbReference type="InterPro" id="IPR023214">
    <property type="entry name" value="HAD_sf"/>
</dbReference>
<comment type="caution">
    <text evidence="4">The sequence shown here is derived from an EMBL/GenBank/DDBJ whole genome shotgun (WGS) entry which is preliminary data.</text>
</comment>
<dbReference type="PANTHER" id="PTHR46470:SF2">
    <property type="entry name" value="GLYCERALDEHYDE 3-PHOSPHATE PHOSPHATASE"/>
    <property type="match status" value="1"/>
</dbReference>
<organism evidence="4 5">
    <name type="scientific">Tetzosporium hominis</name>
    <dbReference type="NCBI Taxonomy" id="2020506"/>
    <lineage>
        <taxon>Bacteria</taxon>
        <taxon>Bacillati</taxon>
        <taxon>Bacillota</taxon>
        <taxon>Bacilli</taxon>
        <taxon>Bacillales</taxon>
        <taxon>Caryophanaceae</taxon>
        <taxon>Tetzosporium</taxon>
    </lineage>
</organism>
<evidence type="ECO:0000256" key="1">
    <source>
        <dbReference type="ARBA" id="ARBA00022723"/>
    </source>
</evidence>
<sequence length="173" mass="19827">MVNNFIPSQFVKSVFQITPEELTAKGIKGIITDLDNTLVEWDRPDATPQLVKWFTSMQQAGIQVTIVSNNNEMRVKAFADPMQIPFIYKARKPFRKAFLSALRLMGLKREQVVVIGDQLLTDVLGGNRLKLHTILVIPVAKSDGFFTRFNRLVERRIFSHLKRQGHIMWGDES</sequence>
<evidence type="ECO:0000256" key="3">
    <source>
        <dbReference type="ARBA" id="ARBA00022842"/>
    </source>
</evidence>
<evidence type="ECO:0000313" key="5">
    <source>
        <dbReference type="Proteomes" id="UP000217065"/>
    </source>
</evidence>
<evidence type="ECO:0000256" key="2">
    <source>
        <dbReference type="ARBA" id="ARBA00022801"/>
    </source>
</evidence>
<dbReference type="InterPro" id="IPR051400">
    <property type="entry name" value="HAD-like_hydrolase"/>
</dbReference>
<dbReference type="InterPro" id="IPR036412">
    <property type="entry name" value="HAD-like_sf"/>
</dbReference>
<keyword evidence="5" id="KW-1185">Reference proteome</keyword>
<dbReference type="InterPro" id="IPR006549">
    <property type="entry name" value="HAD-SF_hydro_IIIA"/>
</dbReference>
<dbReference type="CDD" id="cd16416">
    <property type="entry name" value="HAD_BsYqeG-like"/>
    <property type="match status" value="1"/>
</dbReference>
<keyword evidence="3" id="KW-0460">Magnesium</keyword>
<protein>
    <recommendedName>
        <fullName evidence="6">YqeG family HAD IIIA-type phosphatase</fullName>
    </recommendedName>
</protein>
<dbReference type="Gene3D" id="3.40.50.1000">
    <property type="entry name" value="HAD superfamily/HAD-like"/>
    <property type="match status" value="1"/>
</dbReference>
<gene>
    <name evidence="4" type="ORF">CF394_13345</name>
</gene>
<dbReference type="InterPro" id="IPR010021">
    <property type="entry name" value="PGPP1/Gep4"/>
</dbReference>
<dbReference type="AlphaFoldDB" id="A0A264W0P3"/>